<proteinExistence type="predicted"/>
<gene>
    <name evidence="2" type="ORF">THASP1DRAFT_8751</name>
</gene>
<dbReference type="InterPro" id="IPR006640">
    <property type="entry name" value="SprT-like_domain"/>
</dbReference>
<feature type="non-terminal residue" evidence="2">
    <location>
        <position position="90"/>
    </location>
</feature>
<evidence type="ECO:0000313" key="2">
    <source>
        <dbReference type="EMBL" id="RKP04794.1"/>
    </source>
</evidence>
<dbReference type="Proteomes" id="UP000271241">
    <property type="component" value="Unassembled WGS sequence"/>
</dbReference>
<keyword evidence="3" id="KW-1185">Reference proteome</keyword>
<evidence type="ECO:0000259" key="1">
    <source>
        <dbReference type="Pfam" id="PF10263"/>
    </source>
</evidence>
<dbReference type="EMBL" id="KZ993447">
    <property type="protein sequence ID" value="RKP04794.1"/>
    <property type="molecule type" value="Genomic_DNA"/>
</dbReference>
<dbReference type="OrthoDB" id="5595207at2759"/>
<reference evidence="3" key="1">
    <citation type="journal article" date="2018" name="Nat. Microbiol.">
        <title>Leveraging single-cell genomics to expand the fungal tree of life.</title>
        <authorList>
            <person name="Ahrendt S.R."/>
            <person name="Quandt C.A."/>
            <person name="Ciobanu D."/>
            <person name="Clum A."/>
            <person name="Salamov A."/>
            <person name="Andreopoulos B."/>
            <person name="Cheng J.F."/>
            <person name="Woyke T."/>
            <person name="Pelin A."/>
            <person name="Henrissat B."/>
            <person name="Reynolds N.K."/>
            <person name="Benny G.L."/>
            <person name="Smith M.E."/>
            <person name="James T.Y."/>
            <person name="Grigoriev I.V."/>
        </authorList>
    </citation>
    <scope>NUCLEOTIDE SEQUENCE [LARGE SCALE GENOMIC DNA]</scope>
    <source>
        <strain evidence="3">RSA 1356</strain>
    </source>
</reference>
<name>A0A4P9XGM4_9FUNG</name>
<accession>A0A4P9XGM4</accession>
<dbReference type="STRING" id="78915.A0A4P9XGM4"/>
<dbReference type="PANTHER" id="PTHR23099:SF0">
    <property type="entry name" value="GERM CELL NUCLEAR ACIDIC PROTEIN"/>
    <property type="match status" value="1"/>
</dbReference>
<dbReference type="GO" id="GO:0005634">
    <property type="term" value="C:nucleus"/>
    <property type="evidence" value="ECO:0007669"/>
    <property type="project" value="TreeGrafter"/>
</dbReference>
<dbReference type="Pfam" id="PF10263">
    <property type="entry name" value="SprT-like"/>
    <property type="match status" value="1"/>
</dbReference>
<protein>
    <submittedName>
        <fullName evidence="2">SprT-like family-domain-containing protein</fullName>
    </submittedName>
</protein>
<feature type="non-terminal residue" evidence="2">
    <location>
        <position position="1"/>
    </location>
</feature>
<evidence type="ECO:0000313" key="3">
    <source>
        <dbReference type="Proteomes" id="UP000271241"/>
    </source>
</evidence>
<dbReference type="GO" id="GO:0006950">
    <property type="term" value="P:response to stress"/>
    <property type="evidence" value="ECO:0007669"/>
    <property type="project" value="UniProtKB-ARBA"/>
</dbReference>
<feature type="domain" description="SprT-like" evidence="1">
    <location>
        <begin position="1"/>
        <end position="51"/>
    </location>
</feature>
<dbReference type="PANTHER" id="PTHR23099">
    <property type="entry name" value="TRANSCRIPTIONAL REGULATOR"/>
    <property type="match status" value="1"/>
</dbReference>
<dbReference type="AlphaFoldDB" id="A0A4P9XGM4"/>
<organism evidence="2 3">
    <name type="scientific">Thamnocephalis sphaerospora</name>
    <dbReference type="NCBI Taxonomy" id="78915"/>
    <lineage>
        <taxon>Eukaryota</taxon>
        <taxon>Fungi</taxon>
        <taxon>Fungi incertae sedis</taxon>
        <taxon>Zoopagomycota</taxon>
        <taxon>Zoopagomycotina</taxon>
        <taxon>Zoopagomycetes</taxon>
        <taxon>Zoopagales</taxon>
        <taxon>Sigmoideomycetaceae</taxon>
        <taxon>Thamnocephalis</taxon>
    </lineage>
</organism>
<sequence length="90" mass="10482">DRLAQVLVHEMTHAATFVINRTCKAHHGPIFRAWCKRVNAVYPTLKTSRTHDFIIHYKYQWRCVKPDCGNTIGRHSKSFDPTKKVCGKCR</sequence>